<dbReference type="Proteomes" id="UP001214628">
    <property type="component" value="Chromosome 4"/>
</dbReference>
<proteinExistence type="predicted"/>
<dbReference type="EMBL" id="CP118378">
    <property type="protein sequence ID" value="WFD44365.1"/>
    <property type="molecule type" value="Genomic_DNA"/>
</dbReference>
<accession>A0AAF0F8N8</accession>
<gene>
    <name evidence="2" type="ORF">MPSI1_003033</name>
</gene>
<evidence type="ECO:0000313" key="3">
    <source>
        <dbReference type="Proteomes" id="UP001214628"/>
    </source>
</evidence>
<name>A0AAF0F8N8_9BASI</name>
<reference evidence="2" key="1">
    <citation type="submission" date="2023-02" db="EMBL/GenBank/DDBJ databases">
        <title>Mating type loci evolution in Malassezia.</title>
        <authorList>
            <person name="Coelho M.A."/>
        </authorList>
    </citation>
    <scope>NUCLEOTIDE SEQUENCE</scope>
    <source>
        <strain evidence="2">CBS 14136</strain>
    </source>
</reference>
<protein>
    <submittedName>
        <fullName evidence="2">Uncharacterized protein</fullName>
    </submittedName>
</protein>
<dbReference type="AlphaFoldDB" id="A0AAF0F8N8"/>
<keyword evidence="3" id="KW-1185">Reference proteome</keyword>
<feature type="compositionally biased region" description="Basic and acidic residues" evidence="1">
    <location>
        <begin position="112"/>
        <end position="122"/>
    </location>
</feature>
<evidence type="ECO:0000256" key="1">
    <source>
        <dbReference type="SAM" id="MobiDB-lite"/>
    </source>
</evidence>
<organism evidence="2 3">
    <name type="scientific">Malassezia psittaci</name>
    <dbReference type="NCBI Taxonomy" id="1821823"/>
    <lineage>
        <taxon>Eukaryota</taxon>
        <taxon>Fungi</taxon>
        <taxon>Dikarya</taxon>
        <taxon>Basidiomycota</taxon>
        <taxon>Ustilaginomycotina</taxon>
        <taxon>Malasseziomycetes</taxon>
        <taxon>Malasseziales</taxon>
        <taxon>Malasseziaceae</taxon>
        <taxon>Malassezia</taxon>
    </lineage>
</organism>
<evidence type="ECO:0000313" key="2">
    <source>
        <dbReference type="EMBL" id="WFD44365.1"/>
    </source>
</evidence>
<feature type="region of interest" description="Disordered" evidence="1">
    <location>
        <begin position="112"/>
        <end position="143"/>
    </location>
</feature>
<sequence length="143" mass="16639">MAICMPRRALKTGDEAEAARSRLRNQCRKRIEQERSKKKSLQIERFRVSAAGWWQETVQAEAQNASNLSEEAIGRILREEWEEAKLKYEEDNLKQVGEFDIEQMLALEEEIRTEQSVRHDTSESAGQNPTITIDDVNRMEEDT</sequence>